<evidence type="ECO:0000259" key="23">
    <source>
        <dbReference type="Pfam" id="PF02875"/>
    </source>
</evidence>
<evidence type="ECO:0000256" key="8">
    <source>
        <dbReference type="ARBA" id="ARBA00019357"/>
    </source>
</evidence>
<proteinExistence type="inferred from homology"/>
<evidence type="ECO:0000256" key="13">
    <source>
        <dbReference type="ARBA" id="ARBA00022842"/>
    </source>
</evidence>
<evidence type="ECO:0000256" key="22">
    <source>
        <dbReference type="PIRNR" id="PIRNR001563"/>
    </source>
</evidence>
<dbReference type="Pfam" id="PF08245">
    <property type="entry name" value="Mur_ligase_M"/>
    <property type="match status" value="1"/>
</dbReference>
<dbReference type="PANTHER" id="PTHR11136">
    <property type="entry name" value="FOLYLPOLYGLUTAMATE SYNTHASE-RELATED"/>
    <property type="match status" value="1"/>
</dbReference>
<evidence type="ECO:0000313" key="25">
    <source>
        <dbReference type="EMBL" id="CAA6819251.1"/>
    </source>
</evidence>
<keyword evidence="12 22" id="KW-0067">ATP-binding</keyword>
<dbReference type="InterPro" id="IPR036615">
    <property type="entry name" value="Mur_ligase_C_dom_sf"/>
</dbReference>
<dbReference type="SUPFAM" id="SSF53244">
    <property type="entry name" value="MurD-like peptide ligases, peptide-binding domain"/>
    <property type="match status" value="1"/>
</dbReference>
<comment type="catalytic activity">
    <reaction evidence="20">
        <text>(6R)-5,10-methylenetetrahydrofolyl-(gamma-L-Glu)(n) + L-glutamate + ATP = (6R)-5,10-methylenetetrahydrofolyl-(gamma-L-Glu)(n+1) + ADP + phosphate + H(+)</text>
        <dbReference type="Rhea" id="RHEA:51912"/>
        <dbReference type="Rhea" id="RHEA-COMP:13257"/>
        <dbReference type="Rhea" id="RHEA-COMP:13258"/>
        <dbReference type="ChEBI" id="CHEBI:15378"/>
        <dbReference type="ChEBI" id="CHEBI:29985"/>
        <dbReference type="ChEBI" id="CHEBI:30616"/>
        <dbReference type="ChEBI" id="CHEBI:43474"/>
        <dbReference type="ChEBI" id="CHEBI:136572"/>
        <dbReference type="ChEBI" id="CHEBI:456216"/>
        <dbReference type="EC" id="6.3.2.17"/>
    </reaction>
</comment>
<dbReference type="GO" id="GO:0008841">
    <property type="term" value="F:dihydrofolate synthase activity"/>
    <property type="evidence" value="ECO:0007669"/>
    <property type="project" value="UniProtKB-EC"/>
</dbReference>
<evidence type="ECO:0000256" key="18">
    <source>
        <dbReference type="ARBA" id="ARBA00047493"/>
    </source>
</evidence>
<dbReference type="InterPro" id="IPR036565">
    <property type="entry name" value="Mur-like_cat_sf"/>
</dbReference>
<evidence type="ECO:0000256" key="19">
    <source>
        <dbReference type="ARBA" id="ARBA00047808"/>
    </source>
</evidence>
<dbReference type="PIRSF" id="PIRSF001563">
    <property type="entry name" value="Folylpolyglu_synth"/>
    <property type="match status" value="1"/>
</dbReference>
<evidence type="ECO:0000256" key="17">
    <source>
        <dbReference type="ARBA" id="ARBA00032510"/>
    </source>
</evidence>
<evidence type="ECO:0000256" key="2">
    <source>
        <dbReference type="ARBA" id="ARBA00002714"/>
    </source>
</evidence>
<name>A0A6S6T7C3_9BACT</name>
<dbReference type="Gene3D" id="3.40.1190.10">
    <property type="entry name" value="Mur-like, catalytic domain"/>
    <property type="match status" value="1"/>
</dbReference>
<dbReference type="EC" id="6.3.2.12" evidence="6"/>
<evidence type="ECO:0000256" key="14">
    <source>
        <dbReference type="ARBA" id="ARBA00022909"/>
    </source>
</evidence>
<dbReference type="GO" id="GO:0005737">
    <property type="term" value="C:cytoplasm"/>
    <property type="evidence" value="ECO:0007669"/>
    <property type="project" value="TreeGrafter"/>
</dbReference>
<dbReference type="InterPro" id="IPR004101">
    <property type="entry name" value="Mur_ligase_C"/>
</dbReference>
<evidence type="ECO:0000256" key="21">
    <source>
        <dbReference type="ARBA" id="ARBA00049161"/>
    </source>
</evidence>
<keyword evidence="13" id="KW-0460">Magnesium</keyword>
<keyword evidence="14" id="KW-0289">Folate biosynthesis</keyword>
<evidence type="ECO:0000256" key="12">
    <source>
        <dbReference type="ARBA" id="ARBA00022840"/>
    </source>
</evidence>
<comment type="catalytic activity">
    <reaction evidence="19">
        <text>10-formyltetrahydrofolyl-(gamma-L-Glu)(n) + L-glutamate + ATP = 10-formyltetrahydrofolyl-(gamma-L-Glu)(n+1) + ADP + phosphate + H(+)</text>
        <dbReference type="Rhea" id="RHEA:51904"/>
        <dbReference type="Rhea" id="RHEA-COMP:13088"/>
        <dbReference type="Rhea" id="RHEA-COMP:14300"/>
        <dbReference type="ChEBI" id="CHEBI:15378"/>
        <dbReference type="ChEBI" id="CHEBI:29985"/>
        <dbReference type="ChEBI" id="CHEBI:30616"/>
        <dbReference type="ChEBI" id="CHEBI:43474"/>
        <dbReference type="ChEBI" id="CHEBI:134413"/>
        <dbReference type="ChEBI" id="CHEBI:456216"/>
        <dbReference type="EC" id="6.3.2.17"/>
    </reaction>
</comment>
<evidence type="ECO:0000256" key="11">
    <source>
        <dbReference type="ARBA" id="ARBA00022741"/>
    </source>
</evidence>
<evidence type="ECO:0000256" key="16">
    <source>
        <dbReference type="ARBA" id="ARBA00030592"/>
    </source>
</evidence>
<keyword evidence="11 22" id="KW-0547">Nucleotide-binding</keyword>
<comment type="cofactor">
    <cofactor evidence="1">
        <name>Mg(2+)</name>
        <dbReference type="ChEBI" id="CHEBI:18420"/>
    </cofactor>
</comment>
<dbReference type="GO" id="GO:0046872">
    <property type="term" value="F:metal ion binding"/>
    <property type="evidence" value="ECO:0007669"/>
    <property type="project" value="UniProtKB-KW"/>
</dbReference>
<dbReference type="InterPro" id="IPR018109">
    <property type="entry name" value="Folylpolyglutamate_synth_CS"/>
</dbReference>
<dbReference type="EC" id="6.3.2.17" evidence="7"/>
<accession>A0A6S6T7C3</accession>
<comment type="pathway">
    <text evidence="4">Cofactor biosynthesis; tetrahydrofolylpolyglutamate biosynthesis.</text>
</comment>
<gene>
    <name evidence="25" type="ORF">HELGO_WM44249</name>
</gene>
<sequence>MNYQETIQWLFSQLPMFQRVGSKAIKKDLGNISALCLHLGQPQNQFKSVHLAGTNGKGSTAHILSAILQSAGYKVGLYTSPHYRDFRERIKINGHYIPEQSVVDFVANNKTAFQEIKPSFFEMTVALAFDYFHKENVDIALIETGLGGRLDSTNVLTPLLSIITNIGMDHQAVLGNTLALIAGEKAGIIKPNVPVIIGESHLETTPVFIKKASQENAPLLFVDEVVEAELIERNHQKALYSVTSEAYQLDFQALRFDLTGPYQIHNLKTALLASTFLQKENFNIRPTHIRTACADVQNISKLLGRWQVLSESPLTICDSGHNGHGLQYTIQALEELKKEQVHFVFGSVKDKDLSLVFPLLPKEAIYYFCKANIPRGLEATTLQQAAKEHGLNGRAYPSVRAAFEQAQAQAAADDCVFVGGSIFVVGEII</sequence>
<dbReference type="GO" id="GO:0004326">
    <property type="term" value="F:tetrahydrofolylpolyglutamate synthase activity"/>
    <property type="evidence" value="ECO:0007669"/>
    <property type="project" value="UniProtKB-EC"/>
</dbReference>
<comment type="function">
    <text evidence="2">Functions in two distinct reactions of the de novo folate biosynthetic pathway. Catalyzes the addition of a glutamate residue to dihydropteroate (7,8-dihydropteroate or H2Pte) to form dihydrofolate (7,8-dihydrofolate monoglutamate or H2Pte-Glu). Also catalyzes successive additions of L-glutamate to tetrahydrofolate or 10-formyltetrahydrofolate or 5,10-methylenetetrahydrofolate, leading to folylpolyglutamate derivatives.</text>
</comment>
<dbReference type="InterPro" id="IPR013221">
    <property type="entry name" value="Mur_ligase_cen"/>
</dbReference>
<protein>
    <recommendedName>
        <fullName evidence="8">Dihydrofolate synthase/folylpolyglutamate synthase</fullName>
        <ecNumber evidence="6">6.3.2.12</ecNumber>
        <ecNumber evidence="7">6.3.2.17</ecNumber>
    </recommendedName>
    <alternativeName>
        <fullName evidence="17">Folylpoly-gamma-glutamate synthetase-dihydrofolate synthetase</fullName>
    </alternativeName>
    <alternativeName>
        <fullName evidence="15">Folylpolyglutamate synthetase</fullName>
    </alternativeName>
    <alternativeName>
        <fullName evidence="16">Tetrahydrofolylpolyglutamate synthase</fullName>
    </alternativeName>
</protein>
<evidence type="ECO:0000259" key="24">
    <source>
        <dbReference type="Pfam" id="PF08245"/>
    </source>
</evidence>
<reference evidence="25" key="1">
    <citation type="submission" date="2020-01" db="EMBL/GenBank/DDBJ databases">
        <authorList>
            <person name="Meier V. D."/>
            <person name="Meier V D."/>
        </authorList>
    </citation>
    <scope>NUCLEOTIDE SEQUENCE</scope>
    <source>
        <strain evidence="25">HLG_WM_MAG_10</strain>
    </source>
</reference>
<feature type="domain" description="Mur ligase central" evidence="24">
    <location>
        <begin position="52"/>
        <end position="273"/>
    </location>
</feature>
<dbReference type="NCBIfam" id="TIGR01499">
    <property type="entry name" value="folC"/>
    <property type="match status" value="1"/>
</dbReference>
<evidence type="ECO:0000256" key="6">
    <source>
        <dbReference type="ARBA" id="ARBA00013023"/>
    </source>
</evidence>
<evidence type="ECO:0000256" key="3">
    <source>
        <dbReference type="ARBA" id="ARBA00004799"/>
    </source>
</evidence>
<dbReference type="FunFam" id="3.40.1190.10:FF:000011">
    <property type="entry name" value="Folylpolyglutamate synthase/dihydrofolate synthase"/>
    <property type="match status" value="1"/>
</dbReference>
<evidence type="ECO:0000256" key="10">
    <source>
        <dbReference type="ARBA" id="ARBA00022723"/>
    </source>
</evidence>
<evidence type="ECO:0000256" key="15">
    <source>
        <dbReference type="ARBA" id="ARBA00030048"/>
    </source>
</evidence>
<comment type="similarity">
    <text evidence="5 22">Belongs to the folylpolyglutamate synthase family.</text>
</comment>
<organism evidence="25">
    <name type="scientific">uncultured Aureispira sp</name>
    <dbReference type="NCBI Taxonomy" id="1331704"/>
    <lineage>
        <taxon>Bacteria</taxon>
        <taxon>Pseudomonadati</taxon>
        <taxon>Bacteroidota</taxon>
        <taxon>Saprospiria</taxon>
        <taxon>Saprospirales</taxon>
        <taxon>Saprospiraceae</taxon>
        <taxon>Aureispira</taxon>
        <taxon>environmental samples</taxon>
    </lineage>
</organism>
<dbReference type="PROSITE" id="PS01012">
    <property type="entry name" value="FOLYLPOLYGLU_SYNT_2"/>
    <property type="match status" value="1"/>
</dbReference>
<dbReference type="Gene3D" id="3.90.190.20">
    <property type="entry name" value="Mur ligase, C-terminal domain"/>
    <property type="match status" value="1"/>
</dbReference>
<comment type="catalytic activity">
    <reaction evidence="21">
        <text>7,8-dihydropteroate + L-glutamate + ATP = 7,8-dihydrofolate + ADP + phosphate + H(+)</text>
        <dbReference type="Rhea" id="RHEA:23584"/>
        <dbReference type="ChEBI" id="CHEBI:15378"/>
        <dbReference type="ChEBI" id="CHEBI:17839"/>
        <dbReference type="ChEBI" id="CHEBI:29985"/>
        <dbReference type="ChEBI" id="CHEBI:30616"/>
        <dbReference type="ChEBI" id="CHEBI:43474"/>
        <dbReference type="ChEBI" id="CHEBI:57451"/>
        <dbReference type="ChEBI" id="CHEBI:456216"/>
        <dbReference type="EC" id="6.3.2.12"/>
    </reaction>
</comment>
<dbReference type="GO" id="GO:0005524">
    <property type="term" value="F:ATP binding"/>
    <property type="evidence" value="ECO:0007669"/>
    <property type="project" value="UniProtKB-KW"/>
</dbReference>
<keyword evidence="10" id="KW-0479">Metal-binding</keyword>
<dbReference type="GO" id="GO:0046656">
    <property type="term" value="P:folic acid biosynthetic process"/>
    <property type="evidence" value="ECO:0007669"/>
    <property type="project" value="UniProtKB-KW"/>
</dbReference>
<evidence type="ECO:0000256" key="1">
    <source>
        <dbReference type="ARBA" id="ARBA00001946"/>
    </source>
</evidence>
<evidence type="ECO:0000256" key="20">
    <source>
        <dbReference type="ARBA" id="ARBA00049035"/>
    </source>
</evidence>
<comment type="catalytic activity">
    <reaction evidence="18">
        <text>(6S)-5,6,7,8-tetrahydrofolyl-(gamma-L-Glu)(n) + L-glutamate + ATP = (6S)-5,6,7,8-tetrahydrofolyl-(gamma-L-Glu)(n+1) + ADP + phosphate + H(+)</text>
        <dbReference type="Rhea" id="RHEA:10580"/>
        <dbReference type="Rhea" id="RHEA-COMP:14738"/>
        <dbReference type="Rhea" id="RHEA-COMP:14740"/>
        <dbReference type="ChEBI" id="CHEBI:15378"/>
        <dbReference type="ChEBI" id="CHEBI:29985"/>
        <dbReference type="ChEBI" id="CHEBI:30616"/>
        <dbReference type="ChEBI" id="CHEBI:43474"/>
        <dbReference type="ChEBI" id="CHEBI:141005"/>
        <dbReference type="ChEBI" id="CHEBI:456216"/>
        <dbReference type="EC" id="6.3.2.17"/>
    </reaction>
</comment>
<evidence type="ECO:0000256" key="9">
    <source>
        <dbReference type="ARBA" id="ARBA00022598"/>
    </source>
</evidence>
<dbReference type="SUPFAM" id="SSF53623">
    <property type="entry name" value="MurD-like peptide ligases, catalytic domain"/>
    <property type="match status" value="1"/>
</dbReference>
<evidence type="ECO:0000256" key="7">
    <source>
        <dbReference type="ARBA" id="ARBA00013025"/>
    </source>
</evidence>
<evidence type="ECO:0000256" key="4">
    <source>
        <dbReference type="ARBA" id="ARBA00005150"/>
    </source>
</evidence>
<dbReference type="PANTHER" id="PTHR11136:SF0">
    <property type="entry name" value="DIHYDROFOLATE SYNTHETASE-RELATED"/>
    <property type="match status" value="1"/>
</dbReference>
<evidence type="ECO:0000256" key="5">
    <source>
        <dbReference type="ARBA" id="ARBA00008276"/>
    </source>
</evidence>
<dbReference type="EMBL" id="CACVAQ010000272">
    <property type="protein sequence ID" value="CAA6819251.1"/>
    <property type="molecule type" value="Genomic_DNA"/>
</dbReference>
<dbReference type="InterPro" id="IPR001645">
    <property type="entry name" value="Folylpolyglutamate_synth"/>
</dbReference>
<comment type="pathway">
    <text evidence="3">Cofactor biosynthesis; tetrahydrofolate biosynthesis; 7,8-dihydrofolate from 2-amino-4-hydroxy-6-hydroxymethyl-7,8-dihydropteridine diphosphate and 4-aminobenzoate: step 2/2.</text>
</comment>
<keyword evidence="9 22" id="KW-0436">Ligase</keyword>
<feature type="domain" description="Mur ligase C-terminal" evidence="23">
    <location>
        <begin position="304"/>
        <end position="421"/>
    </location>
</feature>
<dbReference type="Pfam" id="PF02875">
    <property type="entry name" value="Mur_ligase_C"/>
    <property type="match status" value="1"/>
</dbReference>
<dbReference type="AlphaFoldDB" id="A0A6S6T7C3"/>